<dbReference type="InterPro" id="IPR050235">
    <property type="entry name" value="CK1_Ser-Thr_kinase"/>
</dbReference>
<proteinExistence type="predicted"/>
<dbReference type="GO" id="GO:0005524">
    <property type="term" value="F:ATP binding"/>
    <property type="evidence" value="ECO:0007669"/>
    <property type="project" value="UniProtKB-UniRule"/>
</dbReference>
<dbReference type="EMBL" id="MPUH01000088">
    <property type="protein sequence ID" value="OMJ91145.1"/>
    <property type="molecule type" value="Genomic_DNA"/>
</dbReference>
<sequence length="330" mass="38467">MKRIISDKGYTIEKKIGEGGFSEVYKVINSEGKPFALKIIEKSVLANLEYNFLCRLKDCKGIPKVHDFLVSNKTNGIIMDLLEISIFDYFRNNLSFSTIFKFAIDGLKIIERIHRKKIIHKDIKPNQFLYTKSKTLNLIDFGLSSKFIRKNKHILLKPTATIVGSSRFASLNCHRGLTLSRRDDLINFAYTLIYIALGNLPWFHISNKSPKEKWLAIGNYKARISSEHLCKNLPKEFCQFLDYTKSLAFEEKPDYKYIISVFSKQLKIQKNEIRSSRKMSLCVVKSEKKNRENDFSQRKFPNKLLSYEDLDKTEEITPPEFAYSSVYYTK</sequence>
<evidence type="ECO:0000313" key="5">
    <source>
        <dbReference type="Proteomes" id="UP000187209"/>
    </source>
</evidence>
<keyword evidence="5" id="KW-1185">Reference proteome</keyword>
<protein>
    <recommendedName>
        <fullName evidence="1">Casein kinase I</fullName>
    </recommendedName>
</protein>
<dbReference type="Pfam" id="PF00069">
    <property type="entry name" value="Pkinase"/>
    <property type="match status" value="1"/>
</dbReference>
<name>A0A1R2CQ82_9CILI</name>
<dbReference type="InterPro" id="IPR017441">
    <property type="entry name" value="Protein_kinase_ATP_BS"/>
</dbReference>
<comment type="caution">
    <text evidence="4">The sequence shown here is derived from an EMBL/GenBank/DDBJ whole genome shotgun (WGS) entry which is preliminary data.</text>
</comment>
<evidence type="ECO:0000256" key="1">
    <source>
        <dbReference type="ARBA" id="ARBA00023860"/>
    </source>
</evidence>
<evidence type="ECO:0000313" key="4">
    <source>
        <dbReference type="EMBL" id="OMJ91145.1"/>
    </source>
</evidence>
<accession>A0A1R2CQ82</accession>
<gene>
    <name evidence="4" type="ORF">SteCoe_6411</name>
</gene>
<dbReference type="AlphaFoldDB" id="A0A1R2CQ82"/>
<dbReference type="OrthoDB" id="1932208at2759"/>
<evidence type="ECO:0000259" key="3">
    <source>
        <dbReference type="PROSITE" id="PS50011"/>
    </source>
</evidence>
<dbReference type="PANTHER" id="PTHR11909">
    <property type="entry name" value="CASEIN KINASE-RELATED"/>
    <property type="match status" value="1"/>
</dbReference>
<keyword evidence="2" id="KW-0067">ATP-binding</keyword>
<reference evidence="4 5" key="1">
    <citation type="submission" date="2016-11" db="EMBL/GenBank/DDBJ databases">
        <title>The macronuclear genome of Stentor coeruleus: a giant cell with tiny introns.</title>
        <authorList>
            <person name="Slabodnick M."/>
            <person name="Ruby J.G."/>
            <person name="Reiff S.B."/>
            <person name="Swart E.C."/>
            <person name="Gosai S."/>
            <person name="Prabakaran S."/>
            <person name="Witkowska E."/>
            <person name="Larue G.E."/>
            <person name="Fisher S."/>
            <person name="Freeman R.M."/>
            <person name="Gunawardena J."/>
            <person name="Chu W."/>
            <person name="Stover N.A."/>
            <person name="Gregory B.D."/>
            <person name="Nowacki M."/>
            <person name="Derisi J."/>
            <person name="Roy S.W."/>
            <person name="Marshall W.F."/>
            <person name="Sood P."/>
        </authorList>
    </citation>
    <scope>NUCLEOTIDE SEQUENCE [LARGE SCALE GENOMIC DNA]</scope>
    <source>
        <strain evidence="4">WM001</strain>
    </source>
</reference>
<feature type="binding site" evidence="2">
    <location>
        <position position="38"/>
    </location>
    <ligand>
        <name>ATP</name>
        <dbReference type="ChEBI" id="CHEBI:30616"/>
    </ligand>
</feature>
<dbReference type="Proteomes" id="UP000187209">
    <property type="component" value="Unassembled WGS sequence"/>
</dbReference>
<evidence type="ECO:0000256" key="2">
    <source>
        <dbReference type="PROSITE-ProRule" id="PRU10141"/>
    </source>
</evidence>
<feature type="domain" description="Protein kinase" evidence="3">
    <location>
        <begin position="10"/>
        <end position="266"/>
    </location>
</feature>
<dbReference type="GO" id="GO:0004672">
    <property type="term" value="F:protein kinase activity"/>
    <property type="evidence" value="ECO:0007669"/>
    <property type="project" value="InterPro"/>
</dbReference>
<dbReference type="InterPro" id="IPR011009">
    <property type="entry name" value="Kinase-like_dom_sf"/>
</dbReference>
<keyword evidence="2" id="KW-0547">Nucleotide-binding</keyword>
<dbReference type="Gene3D" id="1.10.510.10">
    <property type="entry name" value="Transferase(Phosphotransferase) domain 1"/>
    <property type="match status" value="1"/>
</dbReference>
<dbReference type="PROSITE" id="PS50011">
    <property type="entry name" value="PROTEIN_KINASE_DOM"/>
    <property type="match status" value="1"/>
</dbReference>
<dbReference type="InterPro" id="IPR000719">
    <property type="entry name" value="Prot_kinase_dom"/>
</dbReference>
<organism evidence="4 5">
    <name type="scientific">Stentor coeruleus</name>
    <dbReference type="NCBI Taxonomy" id="5963"/>
    <lineage>
        <taxon>Eukaryota</taxon>
        <taxon>Sar</taxon>
        <taxon>Alveolata</taxon>
        <taxon>Ciliophora</taxon>
        <taxon>Postciliodesmatophora</taxon>
        <taxon>Heterotrichea</taxon>
        <taxon>Heterotrichida</taxon>
        <taxon>Stentoridae</taxon>
        <taxon>Stentor</taxon>
    </lineage>
</organism>
<dbReference type="SUPFAM" id="SSF56112">
    <property type="entry name" value="Protein kinase-like (PK-like)"/>
    <property type="match status" value="1"/>
</dbReference>
<dbReference type="SMART" id="SM00220">
    <property type="entry name" value="S_TKc"/>
    <property type="match status" value="1"/>
</dbReference>
<dbReference type="PROSITE" id="PS00107">
    <property type="entry name" value="PROTEIN_KINASE_ATP"/>
    <property type="match status" value="1"/>
</dbReference>